<feature type="domain" description="D-isomer specific 2-hydroxyacid dehydrogenase NAD-binding" evidence="3">
    <location>
        <begin position="104"/>
        <end position="274"/>
    </location>
</feature>
<gene>
    <name evidence="4" type="ORF">ACFSDX_08715</name>
</gene>
<keyword evidence="1" id="KW-0560">Oxidoreductase</keyword>
<evidence type="ECO:0000256" key="1">
    <source>
        <dbReference type="ARBA" id="ARBA00023002"/>
    </source>
</evidence>
<evidence type="ECO:0000313" key="5">
    <source>
        <dbReference type="Proteomes" id="UP001597197"/>
    </source>
</evidence>
<dbReference type="PANTHER" id="PTHR10996:SF178">
    <property type="entry name" value="2-HYDROXYACID DEHYDROGENASE YGL185C-RELATED"/>
    <property type="match status" value="1"/>
</dbReference>
<dbReference type="Pfam" id="PF02826">
    <property type="entry name" value="2-Hacid_dh_C"/>
    <property type="match status" value="1"/>
</dbReference>
<organism evidence="4 5">
    <name type="scientific">Hymenobacter bucti</name>
    <dbReference type="NCBI Taxonomy" id="1844114"/>
    <lineage>
        <taxon>Bacteria</taxon>
        <taxon>Pseudomonadati</taxon>
        <taxon>Bacteroidota</taxon>
        <taxon>Cytophagia</taxon>
        <taxon>Cytophagales</taxon>
        <taxon>Hymenobacteraceae</taxon>
        <taxon>Hymenobacter</taxon>
    </lineage>
</organism>
<sequence length="311" mass="33069">MKIFVFTALGEAARAYLRQQLPAGAELMFNADLPADQARAALQSAEILLGNPPPAWLTESPLPALKFWQIDSAGFDRYKGVRLAVPVANMGDFFAWGCAETMVAGLLALYRRLPELVLLQAKQQWVGAEVRGRQGLLRGKRVVILGAGTIGQAVREQLSGFGCAVQLLARRDPQAQLHSKEELAAALPETDVVINCLPGSADQFFSAELVAAMRPGSIYASVGRGNTTDEPALLAALQAGRLGGAVLDVTATEPIPPGHSLWTLPNVLLTQHTGGGQPREAEGKIDQLVRNLARLGAGQPLENPVALEAGY</sequence>
<evidence type="ECO:0000256" key="2">
    <source>
        <dbReference type="ARBA" id="ARBA00023027"/>
    </source>
</evidence>
<dbReference type="SUPFAM" id="SSF51735">
    <property type="entry name" value="NAD(P)-binding Rossmann-fold domains"/>
    <property type="match status" value="1"/>
</dbReference>
<dbReference type="Proteomes" id="UP001597197">
    <property type="component" value="Unassembled WGS sequence"/>
</dbReference>
<evidence type="ECO:0000313" key="4">
    <source>
        <dbReference type="EMBL" id="MFD1872508.1"/>
    </source>
</evidence>
<comment type="caution">
    <text evidence="4">The sequence shown here is derived from an EMBL/GenBank/DDBJ whole genome shotgun (WGS) entry which is preliminary data.</text>
</comment>
<name>A0ABW4QSH3_9BACT</name>
<keyword evidence="2" id="KW-0520">NAD</keyword>
<evidence type="ECO:0000259" key="3">
    <source>
        <dbReference type="Pfam" id="PF02826"/>
    </source>
</evidence>
<keyword evidence="5" id="KW-1185">Reference proteome</keyword>
<protein>
    <submittedName>
        <fullName evidence="4">D-2-hydroxyacid dehydrogenase</fullName>
    </submittedName>
</protein>
<accession>A0ABW4QSH3</accession>
<dbReference type="RefSeq" id="WP_382312939.1">
    <property type="nucleotide sequence ID" value="NZ_JBHUFD010000003.1"/>
</dbReference>
<dbReference type="PANTHER" id="PTHR10996">
    <property type="entry name" value="2-HYDROXYACID DEHYDROGENASE-RELATED"/>
    <property type="match status" value="1"/>
</dbReference>
<dbReference type="EMBL" id="JBHUFD010000003">
    <property type="protein sequence ID" value="MFD1872508.1"/>
    <property type="molecule type" value="Genomic_DNA"/>
</dbReference>
<dbReference type="InterPro" id="IPR050223">
    <property type="entry name" value="D-isomer_2-hydroxyacid_DH"/>
</dbReference>
<proteinExistence type="predicted"/>
<dbReference type="CDD" id="cd05300">
    <property type="entry name" value="2-Hacid_dh_1"/>
    <property type="match status" value="1"/>
</dbReference>
<dbReference type="InterPro" id="IPR006140">
    <property type="entry name" value="D-isomer_DH_NAD-bd"/>
</dbReference>
<dbReference type="Gene3D" id="3.40.50.720">
    <property type="entry name" value="NAD(P)-binding Rossmann-like Domain"/>
    <property type="match status" value="2"/>
</dbReference>
<dbReference type="InterPro" id="IPR036291">
    <property type="entry name" value="NAD(P)-bd_dom_sf"/>
</dbReference>
<reference evidence="5" key="1">
    <citation type="journal article" date="2019" name="Int. J. Syst. Evol. Microbiol.">
        <title>The Global Catalogue of Microorganisms (GCM) 10K type strain sequencing project: providing services to taxonomists for standard genome sequencing and annotation.</title>
        <authorList>
            <consortium name="The Broad Institute Genomics Platform"/>
            <consortium name="The Broad Institute Genome Sequencing Center for Infectious Disease"/>
            <person name="Wu L."/>
            <person name="Ma J."/>
        </authorList>
    </citation>
    <scope>NUCLEOTIDE SEQUENCE [LARGE SCALE GENOMIC DNA]</scope>
    <source>
        <strain evidence="5">CGMCC 1.15795</strain>
    </source>
</reference>